<dbReference type="AlphaFoldDB" id="A0A1Y3E661"/>
<keyword evidence="1" id="KW-0732">Signal</keyword>
<organism evidence="2 3">
    <name type="scientific">Trichinella nativa</name>
    <dbReference type="NCBI Taxonomy" id="6335"/>
    <lineage>
        <taxon>Eukaryota</taxon>
        <taxon>Metazoa</taxon>
        <taxon>Ecdysozoa</taxon>
        <taxon>Nematoda</taxon>
        <taxon>Enoplea</taxon>
        <taxon>Dorylaimia</taxon>
        <taxon>Trichinellida</taxon>
        <taxon>Trichinellidae</taxon>
        <taxon>Trichinella</taxon>
    </lineage>
</organism>
<evidence type="ECO:0000313" key="3">
    <source>
        <dbReference type="Proteomes" id="UP000243006"/>
    </source>
</evidence>
<gene>
    <name evidence="2" type="ORF">D917_04041</name>
</gene>
<feature type="signal peptide" evidence="1">
    <location>
        <begin position="1"/>
        <end position="31"/>
    </location>
</feature>
<proteinExistence type="predicted"/>
<feature type="chain" id="PRO_5011010542" description="Secreted protein" evidence="1">
    <location>
        <begin position="32"/>
        <end position="116"/>
    </location>
</feature>
<evidence type="ECO:0000256" key="1">
    <source>
        <dbReference type="SAM" id="SignalP"/>
    </source>
</evidence>
<comment type="caution">
    <text evidence="2">The sequence shown here is derived from an EMBL/GenBank/DDBJ whole genome shotgun (WGS) entry which is preliminary data.</text>
</comment>
<name>A0A1Y3E661_9BILA</name>
<reference evidence="2 3" key="1">
    <citation type="submission" date="2015-04" db="EMBL/GenBank/DDBJ databases">
        <title>Draft genome of the roundworm Trichinella nativa.</title>
        <authorList>
            <person name="Mitreva M."/>
        </authorList>
    </citation>
    <scope>NUCLEOTIDE SEQUENCE [LARGE SCALE GENOMIC DNA]</scope>
    <source>
        <strain evidence="2 3">ISS45</strain>
    </source>
</reference>
<sequence>MFINFKPVCMKLYFTANIVVVLLAPTPAGESTYCVSVSHCSAAHASAPTHTQSRTFAQTCAARSSVLELNLSIYLDRDLDVHNGQGLLLIHIISIFSARSPLDNGHWIVHCSILRG</sequence>
<dbReference type="Proteomes" id="UP000243006">
    <property type="component" value="Unassembled WGS sequence"/>
</dbReference>
<evidence type="ECO:0000313" key="2">
    <source>
        <dbReference type="EMBL" id="OUC40471.1"/>
    </source>
</evidence>
<accession>A0A1Y3E661</accession>
<evidence type="ECO:0008006" key="4">
    <source>
        <dbReference type="Google" id="ProtNLM"/>
    </source>
</evidence>
<protein>
    <recommendedName>
        <fullName evidence="4">Secreted protein</fullName>
    </recommendedName>
</protein>
<dbReference type="EMBL" id="LVZM01022790">
    <property type="protein sequence ID" value="OUC40471.1"/>
    <property type="molecule type" value="Genomic_DNA"/>
</dbReference>